<organism evidence="2 3">
    <name type="scientific">Chara braunii</name>
    <name type="common">Braun's stonewort</name>
    <dbReference type="NCBI Taxonomy" id="69332"/>
    <lineage>
        <taxon>Eukaryota</taxon>
        <taxon>Viridiplantae</taxon>
        <taxon>Streptophyta</taxon>
        <taxon>Charophyceae</taxon>
        <taxon>Charales</taxon>
        <taxon>Characeae</taxon>
        <taxon>Chara</taxon>
    </lineage>
</organism>
<dbReference type="InterPro" id="IPR001849">
    <property type="entry name" value="PH_domain"/>
</dbReference>
<dbReference type="Gramene" id="GBG69057">
    <property type="protein sequence ID" value="GBG69057"/>
    <property type="gene ID" value="CBR_g3755"/>
</dbReference>
<name>A0A388KGC5_CHABU</name>
<dbReference type="OMA" id="SECLTVR"/>
<dbReference type="InterPro" id="IPR011993">
    <property type="entry name" value="PH-like_dom_sf"/>
</dbReference>
<dbReference type="AlphaFoldDB" id="A0A388KGC5"/>
<feature type="domain" description="PH" evidence="1">
    <location>
        <begin position="24"/>
        <end position="123"/>
    </location>
</feature>
<dbReference type="CDD" id="cd13276">
    <property type="entry name" value="PH_AtPH1"/>
    <property type="match status" value="1"/>
</dbReference>
<keyword evidence="3" id="KW-1185">Reference proteome</keyword>
<dbReference type="EMBL" id="BFEA01000109">
    <property type="protein sequence ID" value="GBG69057.1"/>
    <property type="molecule type" value="Genomic_DNA"/>
</dbReference>
<evidence type="ECO:0000313" key="3">
    <source>
        <dbReference type="Proteomes" id="UP000265515"/>
    </source>
</evidence>
<dbReference type="Proteomes" id="UP000265515">
    <property type="component" value="Unassembled WGS sequence"/>
</dbReference>
<evidence type="ECO:0000259" key="1">
    <source>
        <dbReference type="PROSITE" id="PS50003"/>
    </source>
</evidence>
<dbReference type="Pfam" id="PF00169">
    <property type="entry name" value="PH"/>
    <property type="match status" value="1"/>
</dbReference>
<comment type="caution">
    <text evidence="2">The sequence shown here is derived from an EMBL/GenBank/DDBJ whole genome shotgun (WGS) entry which is preliminary data.</text>
</comment>
<dbReference type="STRING" id="69332.A0A388KGC5"/>
<dbReference type="Gene3D" id="2.30.29.30">
    <property type="entry name" value="Pleckstrin-homology domain (PH domain)/Phosphotyrosine-binding domain (PTB)"/>
    <property type="match status" value="1"/>
</dbReference>
<dbReference type="PANTHER" id="PTHR14336:SF8">
    <property type="entry name" value="PROTEIN OPY1"/>
    <property type="match status" value="1"/>
</dbReference>
<accession>A0A388KGC5</accession>
<dbReference type="PANTHER" id="PTHR14336">
    <property type="entry name" value="TANDEM PH DOMAIN CONTAINING PROTEIN"/>
    <property type="match status" value="1"/>
</dbReference>
<evidence type="ECO:0000313" key="2">
    <source>
        <dbReference type="EMBL" id="GBG69057.1"/>
    </source>
</evidence>
<dbReference type="SUPFAM" id="SSF50729">
    <property type="entry name" value="PH domain-like"/>
    <property type="match status" value="1"/>
</dbReference>
<dbReference type="OrthoDB" id="185175at2759"/>
<dbReference type="FunFam" id="2.30.29.30:FF:000286">
    <property type="entry name" value="PH-protein kinase domain containing protein"/>
    <property type="match status" value="1"/>
</dbReference>
<protein>
    <recommendedName>
        <fullName evidence="1">PH domain-containing protein</fullName>
    </recommendedName>
</protein>
<reference evidence="2 3" key="1">
    <citation type="journal article" date="2018" name="Cell">
        <title>The Chara Genome: Secondary Complexity and Implications for Plant Terrestrialization.</title>
        <authorList>
            <person name="Nishiyama T."/>
            <person name="Sakayama H."/>
            <person name="Vries J.D."/>
            <person name="Buschmann H."/>
            <person name="Saint-Marcoux D."/>
            <person name="Ullrich K.K."/>
            <person name="Haas F.B."/>
            <person name="Vanderstraeten L."/>
            <person name="Becker D."/>
            <person name="Lang D."/>
            <person name="Vosolsobe S."/>
            <person name="Rombauts S."/>
            <person name="Wilhelmsson P.K.I."/>
            <person name="Janitza P."/>
            <person name="Kern R."/>
            <person name="Heyl A."/>
            <person name="Rumpler F."/>
            <person name="Villalobos L.I.A.C."/>
            <person name="Clay J.M."/>
            <person name="Skokan R."/>
            <person name="Toyoda A."/>
            <person name="Suzuki Y."/>
            <person name="Kagoshima H."/>
            <person name="Schijlen E."/>
            <person name="Tajeshwar N."/>
            <person name="Catarino B."/>
            <person name="Hetherington A.J."/>
            <person name="Saltykova A."/>
            <person name="Bonnot C."/>
            <person name="Breuninger H."/>
            <person name="Symeonidi A."/>
            <person name="Radhakrishnan G.V."/>
            <person name="Van Nieuwerburgh F."/>
            <person name="Deforce D."/>
            <person name="Chang C."/>
            <person name="Karol K.G."/>
            <person name="Hedrich R."/>
            <person name="Ulvskov P."/>
            <person name="Glockner G."/>
            <person name="Delwiche C.F."/>
            <person name="Petrasek J."/>
            <person name="Van de Peer Y."/>
            <person name="Friml J."/>
            <person name="Beilby M."/>
            <person name="Dolan L."/>
            <person name="Kohara Y."/>
            <person name="Sugano S."/>
            <person name="Fujiyama A."/>
            <person name="Delaux P.-M."/>
            <person name="Quint M."/>
            <person name="TheiBen G."/>
            <person name="Hagemann M."/>
            <person name="Harholt J."/>
            <person name="Dunand C."/>
            <person name="Zachgo S."/>
            <person name="Langdale J."/>
            <person name="Maumus F."/>
            <person name="Straeten D.V.D."/>
            <person name="Gould S.B."/>
            <person name="Rensing S.A."/>
        </authorList>
    </citation>
    <scope>NUCLEOTIDE SEQUENCE [LARGE SCALE GENOMIC DNA]</scope>
    <source>
        <strain evidence="2 3">S276</strain>
    </source>
</reference>
<proteinExistence type="predicted"/>
<dbReference type="SMART" id="SM00233">
    <property type="entry name" value="PH"/>
    <property type="match status" value="1"/>
</dbReference>
<gene>
    <name evidence="2" type="ORF">CBR_g3755</name>
</gene>
<dbReference type="PROSITE" id="PS50003">
    <property type="entry name" value="PH_DOMAIN"/>
    <property type="match status" value="1"/>
</dbReference>
<sequence>MSGAVAALFGRKKEEGPVVAFWDAPERCGWLMKQGEYIKTWRRRWFVLKDGKIFWFKEERITPSSKPRGVISVNSCLTIKGAEETINKPHAFELSTSVETMYFIADSEKEKEDWINSVGRSIVRHSKSVTEKEVLDYECGGNSQGRSRA</sequence>
<dbReference type="InterPro" id="IPR051707">
    <property type="entry name" value="PI-Interact_SigTrans_Reg"/>
</dbReference>